<evidence type="ECO:0000313" key="4">
    <source>
        <dbReference type="Proteomes" id="UP000199532"/>
    </source>
</evidence>
<feature type="chain" id="PRO_5011697209" evidence="1">
    <location>
        <begin position="21"/>
        <end position="370"/>
    </location>
</feature>
<proteinExistence type="predicted"/>
<keyword evidence="4" id="KW-1185">Reference proteome</keyword>
<sequence>MQTLYKAFFLILISASISSATHLLGGEIRATNLSGLTYRISAQIYFDAVGGSSASDAQKSIEICFGDGTTAVANRTSLTTLSGESKGISVGVYEVTHTYPSTGLYQVSSALSNRSFGIINYIDDSAPMFLWTVVNTQFSNSTPILPIPVTTAGAKQVLKIDLKPTISDSDSISAHLQKLSSPSPGTCGVRMIDDKYIFPNDVVKKGTFSLDQVDKKLIWNAPEALGKYIYAVVIDEWRDGIKISETYREGIITVIEKDGPTVEIPAYVPATTSGIIAGNGDGDYSELTLSIDAYPVPTQDYLTVKVESKYATTLKIQLISLEGRIVREINTTSQTVEWKDQLDLRQLTNGLYIIKVSDENGKFVTKKVVR</sequence>
<evidence type="ECO:0000256" key="1">
    <source>
        <dbReference type="SAM" id="SignalP"/>
    </source>
</evidence>
<name>A0A1H6V0F0_9BACT</name>
<dbReference type="InterPro" id="IPR013783">
    <property type="entry name" value="Ig-like_fold"/>
</dbReference>
<organism evidence="3 4">
    <name type="scientific">Dyadobacter koreensis</name>
    <dbReference type="NCBI Taxonomy" id="408657"/>
    <lineage>
        <taxon>Bacteria</taxon>
        <taxon>Pseudomonadati</taxon>
        <taxon>Bacteroidota</taxon>
        <taxon>Cytophagia</taxon>
        <taxon>Cytophagales</taxon>
        <taxon>Spirosomataceae</taxon>
        <taxon>Dyadobacter</taxon>
    </lineage>
</organism>
<accession>A0A1H6V0F0</accession>
<dbReference type="InterPro" id="IPR026444">
    <property type="entry name" value="Secre_tail"/>
</dbReference>
<protein>
    <submittedName>
        <fullName evidence="3">Por secretion system C-terminal sorting domain-containing protein</fullName>
    </submittedName>
</protein>
<dbReference type="Proteomes" id="UP000199532">
    <property type="component" value="Unassembled WGS sequence"/>
</dbReference>
<keyword evidence="1" id="KW-0732">Signal</keyword>
<dbReference type="STRING" id="408657.SAMN04487995_2860"/>
<dbReference type="EMBL" id="FNXY01000004">
    <property type="protein sequence ID" value="SEI98069.1"/>
    <property type="molecule type" value="Genomic_DNA"/>
</dbReference>
<evidence type="ECO:0000313" key="3">
    <source>
        <dbReference type="EMBL" id="SEI98069.1"/>
    </source>
</evidence>
<dbReference type="NCBIfam" id="TIGR04183">
    <property type="entry name" value="Por_Secre_tail"/>
    <property type="match status" value="1"/>
</dbReference>
<gene>
    <name evidence="3" type="ORF">SAMN04487995_2860</name>
</gene>
<feature type="domain" description="Secretion system C-terminal sorting" evidence="2">
    <location>
        <begin position="294"/>
        <end position="369"/>
    </location>
</feature>
<dbReference type="Pfam" id="PF18962">
    <property type="entry name" value="Por_Secre_tail"/>
    <property type="match status" value="1"/>
</dbReference>
<dbReference type="Gene3D" id="2.60.40.10">
    <property type="entry name" value="Immunoglobulins"/>
    <property type="match status" value="1"/>
</dbReference>
<evidence type="ECO:0000259" key="2">
    <source>
        <dbReference type="Pfam" id="PF18962"/>
    </source>
</evidence>
<reference evidence="3 4" key="1">
    <citation type="submission" date="2016-10" db="EMBL/GenBank/DDBJ databases">
        <authorList>
            <person name="de Groot N.N."/>
        </authorList>
    </citation>
    <scope>NUCLEOTIDE SEQUENCE [LARGE SCALE GENOMIC DNA]</scope>
    <source>
        <strain evidence="3 4">DSM 19938</strain>
    </source>
</reference>
<dbReference type="RefSeq" id="WP_090335832.1">
    <property type="nucleotide sequence ID" value="NZ_FNXY01000004.1"/>
</dbReference>
<dbReference type="AlphaFoldDB" id="A0A1H6V0F0"/>
<feature type="signal peptide" evidence="1">
    <location>
        <begin position="1"/>
        <end position="20"/>
    </location>
</feature>
<dbReference type="OrthoDB" id="1123245at2"/>